<keyword evidence="3" id="KW-1185">Reference proteome</keyword>
<keyword evidence="1" id="KW-1133">Transmembrane helix</keyword>
<keyword evidence="1" id="KW-0472">Membrane</keyword>
<evidence type="ECO:0000313" key="2">
    <source>
        <dbReference type="EMBL" id="PSL27240.1"/>
    </source>
</evidence>
<protein>
    <submittedName>
        <fullName evidence="2">Uncharacterized protein DUF2809</fullName>
    </submittedName>
</protein>
<proteinExistence type="predicted"/>
<sequence>MQYKSKNDLAGTDRSGEFAVEAYLTAALVIFFVEVFIALYVHDDFVRPWGGDVLVVVLLYCFVRGVTRLNVLSAALVVLVFSWLIEILQYLQIVRILGLEGNAFARTIIGTTFSWSDIVAYTLGIVLVIGVEVMMSKRQAV</sequence>
<feature type="transmembrane region" description="Helical" evidence="1">
    <location>
        <begin position="20"/>
        <end position="40"/>
    </location>
</feature>
<dbReference type="AlphaFoldDB" id="A0A2P8FZT6"/>
<evidence type="ECO:0000313" key="3">
    <source>
        <dbReference type="Proteomes" id="UP000241964"/>
    </source>
</evidence>
<gene>
    <name evidence="2" type="ORF">CLV60_10894</name>
</gene>
<feature type="transmembrane region" description="Helical" evidence="1">
    <location>
        <begin position="118"/>
        <end position="135"/>
    </location>
</feature>
<dbReference type="RefSeq" id="WP_106596867.1">
    <property type="nucleotide sequence ID" value="NZ_PYAS01000008.1"/>
</dbReference>
<evidence type="ECO:0000256" key="1">
    <source>
        <dbReference type="SAM" id="Phobius"/>
    </source>
</evidence>
<dbReference type="EMBL" id="PYAS01000008">
    <property type="protein sequence ID" value="PSL27240.1"/>
    <property type="molecule type" value="Genomic_DNA"/>
</dbReference>
<comment type="caution">
    <text evidence="2">The sequence shown here is derived from an EMBL/GenBank/DDBJ whole genome shotgun (WGS) entry which is preliminary data.</text>
</comment>
<dbReference type="InterPro" id="IPR021257">
    <property type="entry name" value="DUF2809"/>
</dbReference>
<dbReference type="Proteomes" id="UP000241964">
    <property type="component" value="Unassembled WGS sequence"/>
</dbReference>
<dbReference type="Pfam" id="PF10990">
    <property type="entry name" value="DUF2809"/>
    <property type="match status" value="1"/>
</dbReference>
<reference evidence="2 3" key="1">
    <citation type="submission" date="2018-03" db="EMBL/GenBank/DDBJ databases">
        <title>Genomic Encyclopedia of Archaeal and Bacterial Type Strains, Phase II (KMG-II): from individual species to whole genera.</title>
        <authorList>
            <person name="Goeker M."/>
        </authorList>
    </citation>
    <scope>NUCLEOTIDE SEQUENCE [LARGE SCALE GENOMIC DNA]</scope>
    <source>
        <strain evidence="2 3">DSM 29057</strain>
    </source>
</reference>
<feature type="transmembrane region" description="Helical" evidence="1">
    <location>
        <begin position="75"/>
        <end position="98"/>
    </location>
</feature>
<dbReference type="OrthoDB" id="5360192at2"/>
<accession>A0A2P8FZT6</accession>
<keyword evidence="1" id="KW-0812">Transmembrane</keyword>
<feature type="transmembrane region" description="Helical" evidence="1">
    <location>
        <begin position="46"/>
        <end position="63"/>
    </location>
</feature>
<name>A0A2P8FZT6_9BACT</name>
<organism evidence="2 3">
    <name type="scientific">Dyadobacter jiangsuensis</name>
    <dbReference type="NCBI Taxonomy" id="1591085"/>
    <lineage>
        <taxon>Bacteria</taxon>
        <taxon>Pseudomonadati</taxon>
        <taxon>Bacteroidota</taxon>
        <taxon>Cytophagia</taxon>
        <taxon>Cytophagales</taxon>
        <taxon>Spirosomataceae</taxon>
        <taxon>Dyadobacter</taxon>
    </lineage>
</organism>